<dbReference type="OrthoDB" id="389272at2"/>
<dbReference type="Proteomes" id="UP000019229">
    <property type="component" value="Chromosome"/>
</dbReference>
<evidence type="ECO:0000256" key="1">
    <source>
        <dbReference type="ARBA" id="ARBA00022884"/>
    </source>
</evidence>
<feature type="transmembrane region" description="Helical" evidence="2">
    <location>
        <begin position="83"/>
        <end position="103"/>
    </location>
</feature>
<dbReference type="RefSeq" id="WP_022934684.1">
    <property type="nucleotide sequence ID" value="NZ_CP007154.1"/>
</dbReference>
<keyword evidence="2" id="KW-1133">Transmembrane helix</keyword>
<accession>W5UTK2</accession>
<dbReference type="Pfam" id="PF01029">
    <property type="entry name" value="NusB"/>
    <property type="match status" value="1"/>
</dbReference>
<keyword evidence="2" id="KW-0472">Membrane</keyword>
<dbReference type="AlphaFoldDB" id="W5UTK2"/>
<dbReference type="GO" id="GO:0006355">
    <property type="term" value="P:regulation of DNA-templated transcription"/>
    <property type="evidence" value="ECO:0007669"/>
    <property type="project" value="InterPro"/>
</dbReference>
<dbReference type="PATRIC" id="fig|743966.3.peg.446"/>
<keyword evidence="5" id="KW-1185">Reference proteome</keyword>
<name>W5UTK2_9BACT</name>
<feature type="domain" description="NusB/RsmB/TIM44" evidence="3">
    <location>
        <begin position="57"/>
        <end position="133"/>
    </location>
</feature>
<protein>
    <recommendedName>
        <fullName evidence="3">NusB/RsmB/TIM44 domain-containing protein</fullName>
    </recommendedName>
</protein>
<dbReference type="STRING" id="743966.MYB_02215"/>
<dbReference type="InterPro" id="IPR035926">
    <property type="entry name" value="NusB-like_sf"/>
</dbReference>
<gene>
    <name evidence="4" type="ORF">MYB_02215</name>
</gene>
<dbReference type="KEGG" id="mbc:MYB_02215"/>
<organism evidence="4 5">
    <name type="scientific">Mesomycoplasma bovoculi M165/69</name>
    <dbReference type="NCBI Taxonomy" id="743966"/>
    <lineage>
        <taxon>Bacteria</taxon>
        <taxon>Bacillati</taxon>
        <taxon>Mycoplasmatota</taxon>
        <taxon>Mycoplasmoidales</taxon>
        <taxon>Metamycoplasmataceae</taxon>
        <taxon>Mesomycoplasma</taxon>
    </lineage>
</organism>
<dbReference type="SUPFAM" id="SSF48013">
    <property type="entry name" value="NusB-like"/>
    <property type="match status" value="1"/>
</dbReference>
<evidence type="ECO:0000256" key="2">
    <source>
        <dbReference type="SAM" id="Phobius"/>
    </source>
</evidence>
<dbReference type="GO" id="GO:0003723">
    <property type="term" value="F:RNA binding"/>
    <property type="evidence" value="ECO:0007669"/>
    <property type="project" value="UniProtKB-KW"/>
</dbReference>
<proteinExistence type="predicted"/>
<sequence length="157" mass="18946">MTKEKNKRPIIPRIQRTDVIGLIYSFEVMDERIDTNQLFLQYPELDEKMLQMLGFIAKNYNFFKKNIEQQLNLMWNWERILPLLRSILLFGCAEIFFLAHQIVINEMIEITKLFTLETDNDHKFVNAILQKIYLEFKKQGFFQQQINYNDLLETSND</sequence>
<dbReference type="EMBL" id="CP007154">
    <property type="protein sequence ID" value="AHH45447.1"/>
    <property type="molecule type" value="Genomic_DNA"/>
</dbReference>
<keyword evidence="1" id="KW-0694">RNA-binding</keyword>
<dbReference type="eggNOG" id="COG0781">
    <property type="taxonomic scope" value="Bacteria"/>
</dbReference>
<dbReference type="InterPro" id="IPR006027">
    <property type="entry name" value="NusB_RsmB_TIM44"/>
</dbReference>
<dbReference type="Gene3D" id="1.10.940.10">
    <property type="entry name" value="NusB-like"/>
    <property type="match status" value="1"/>
</dbReference>
<evidence type="ECO:0000313" key="5">
    <source>
        <dbReference type="Proteomes" id="UP000019229"/>
    </source>
</evidence>
<dbReference type="HOGENOM" id="CLU_087843_5_0_14"/>
<keyword evidence="2" id="KW-0812">Transmembrane</keyword>
<reference evidence="4 5" key="1">
    <citation type="journal article" date="2014" name="Genome Announc.">
        <title>Complete Genome Sequence of Mycoplasma bovoculi Strain M165/69T (ATCC 29104).</title>
        <authorList>
            <person name="Calcutt M.J."/>
            <person name="Foecking M.F."/>
        </authorList>
    </citation>
    <scope>NUCLEOTIDE SEQUENCE [LARGE SCALE GENOMIC DNA]</scope>
    <source>
        <strain evidence="4">M165/69</strain>
    </source>
</reference>
<evidence type="ECO:0000259" key="3">
    <source>
        <dbReference type="Pfam" id="PF01029"/>
    </source>
</evidence>
<evidence type="ECO:0000313" key="4">
    <source>
        <dbReference type="EMBL" id="AHH45447.1"/>
    </source>
</evidence>